<evidence type="ECO:0000256" key="1">
    <source>
        <dbReference type="SAM" id="MobiDB-lite"/>
    </source>
</evidence>
<dbReference type="Proteomes" id="UP000270924">
    <property type="component" value="Unassembled WGS sequence"/>
</dbReference>
<keyword evidence="2" id="KW-1133">Transmembrane helix</keyword>
<proteinExistence type="predicted"/>
<keyword evidence="4" id="KW-1185">Reference proteome</keyword>
<dbReference type="EMBL" id="UYWW01002079">
    <property type="protein sequence ID" value="VDM11355.1"/>
    <property type="molecule type" value="Genomic_DNA"/>
</dbReference>
<gene>
    <name evidence="3" type="ORF">WBA_LOCUS4741</name>
</gene>
<accession>A0A3P7FPY9</accession>
<dbReference type="OrthoDB" id="5822464at2759"/>
<dbReference type="InParanoid" id="A0A3P7FPY9"/>
<keyword evidence="2" id="KW-0812">Transmembrane</keyword>
<feature type="transmembrane region" description="Helical" evidence="2">
    <location>
        <begin position="45"/>
        <end position="68"/>
    </location>
</feature>
<protein>
    <submittedName>
        <fullName evidence="3">Uncharacterized protein</fullName>
    </submittedName>
</protein>
<evidence type="ECO:0000313" key="3">
    <source>
        <dbReference type="EMBL" id="VDM11355.1"/>
    </source>
</evidence>
<dbReference type="AlphaFoldDB" id="A0A3P7FPY9"/>
<evidence type="ECO:0000256" key="2">
    <source>
        <dbReference type="SAM" id="Phobius"/>
    </source>
</evidence>
<reference evidence="3 4" key="1">
    <citation type="submission" date="2018-11" db="EMBL/GenBank/DDBJ databases">
        <authorList>
            <consortium name="Pathogen Informatics"/>
        </authorList>
    </citation>
    <scope>NUCLEOTIDE SEQUENCE [LARGE SCALE GENOMIC DNA]</scope>
</reference>
<sequence length="187" mass="21090">MSSEKSGDKNLYVTNNALGGQRKVNDKKVVDDEKNNNETTEGASFFFFLHLFKIFMVLKCFHCVSSIFMGFRAKFCLRNFCFSEVKSSGFEKKNFQMGKMQTNDSSASAMLLQSLADDDFRNLLNTAAKPQYGSLQRKRKKSQKTAEYGGRRLSDAGENNGLSAEADNLLAQFRREAELNQRNADIG</sequence>
<keyword evidence="2" id="KW-0472">Membrane</keyword>
<feature type="region of interest" description="Disordered" evidence="1">
    <location>
        <begin position="132"/>
        <end position="161"/>
    </location>
</feature>
<dbReference type="OMA" id="KMHTNDS"/>
<evidence type="ECO:0000313" key="4">
    <source>
        <dbReference type="Proteomes" id="UP000270924"/>
    </source>
</evidence>
<name>A0A3P7FPY9_WUCBA</name>
<organism evidence="3 4">
    <name type="scientific">Wuchereria bancrofti</name>
    <dbReference type="NCBI Taxonomy" id="6293"/>
    <lineage>
        <taxon>Eukaryota</taxon>
        <taxon>Metazoa</taxon>
        <taxon>Ecdysozoa</taxon>
        <taxon>Nematoda</taxon>
        <taxon>Chromadorea</taxon>
        <taxon>Rhabditida</taxon>
        <taxon>Spirurina</taxon>
        <taxon>Spiruromorpha</taxon>
        <taxon>Filarioidea</taxon>
        <taxon>Onchocercidae</taxon>
        <taxon>Wuchereria</taxon>
    </lineage>
</organism>